<evidence type="ECO:0000256" key="2">
    <source>
        <dbReference type="ARBA" id="ARBA00022448"/>
    </source>
</evidence>
<dbReference type="CDD" id="cd03257">
    <property type="entry name" value="ABC_NikE_OppD_transporters"/>
    <property type="match status" value="1"/>
</dbReference>
<organism evidence="7 8">
    <name type="scientific">Paenarthrobacter nicotinovorans</name>
    <name type="common">Arthrobacter nicotinovorans</name>
    <dbReference type="NCBI Taxonomy" id="29320"/>
    <lineage>
        <taxon>Bacteria</taxon>
        <taxon>Bacillati</taxon>
        <taxon>Actinomycetota</taxon>
        <taxon>Actinomycetes</taxon>
        <taxon>Micrococcales</taxon>
        <taxon>Micrococcaceae</taxon>
        <taxon>Paenarthrobacter</taxon>
    </lineage>
</organism>
<keyword evidence="3" id="KW-0547">Nucleotide-binding</keyword>
<dbReference type="Gene3D" id="3.40.50.300">
    <property type="entry name" value="P-loop containing nucleotide triphosphate hydrolases"/>
    <property type="match status" value="1"/>
</dbReference>
<protein>
    <submittedName>
        <fullName evidence="7">ABC transporter ATP-binding protein</fullName>
    </submittedName>
</protein>
<dbReference type="SMART" id="SM00382">
    <property type="entry name" value="AAA"/>
    <property type="match status" value="1"/>
</dbReference>
<gene>
    <name evidence="7" type="ORF">V3C41_19940</name>
</gene>
<reference evidence="7 8" key="1">
    <citation type="journal article" date="2024" name="Appl. Microbiol. Biotechnol.">
        <title>Biosynthetic gene clusters with biotechnological applications in novel Antarctic isolates from Actinomycetota.</title>
        <authorList>
            <person name="Bruna P."/>
            <person name="Nunez-Montero K."/>
            <person name="Contreras M.J."/>
            <person name="Leal K."/>
            <person name="Garcia M."/>
            <person name="Abanto M."/>
            <person name="Barrientos L."/>
        </authorList>
    </citation>
    <scope>NUCLEOTIDE SEQUENCE [LARGE SCALE GENOMIC DNA]</scope>
    <source>
        <strain evidence="7 8">Se16.17</strain>
    </source>
</reference>
<evidence type="ECO:0000256" key="1">
    <source>
        <dbReference type="ARBA" id="ARBA00005417"/>
    </source>
</evidence>
<dbReference type="PROSITE" id="PS00211">
    <property type="entry name" value="ABC_TRANSPORTER_1"/>
    <property type="match status" value="1"/>
</dbReference>
<dbReference type="PANTHER" id="PTHR43776">
    <property type="entry name" value="TRANSPORT ATP-BINDING PROTEIN"/>
    <property type="match status" value="1"/>
</dbReference>
<evidence type="ECO:0000313" key="7">
    <source>
        <dbReference type="EMBL" id="MEO3943350.1"/>
    </source>
</evidence>
<dbReference type="Pfam" id="PF00005">
    <property type="entry name" value="ABC_tran"/>
    <property type="match status" value="1"/>
</dbReference>
<dbReference type="InterPro" id="IPR017871">
    <property type="entry name" value="ABC_transporter-like_CS"/>
</dbReference>
<comment type="similarity">
    <text evidence="1">Belongs to the ABC transporter superfamily.</text>
</comment>
<dbReference type="InterPro" id="IPR003593">
    <property type="entry name" value="AAA+_ATPase"/>
</dbReference>
<dbReference type="PROSITE" id="PS50893">
    <property type="entry name" value="ABC_TRANSPORTER_2"/>
    <property type="match status" value="1"/>
</dbReference>
<dbReference type="GO" id="GO:0005524">
    <property type="term" value="F:ATP binding"/>
    <property type="evidence" value="ECO:0007669"/>
    <property type="project" value="UniProtKB-KW"/>
</dbReference>
<keyword evidence="8" id="KW-1185">Reference proteome</keyword>
<accession>A0ABV0GXZ5</accession>
<dbReference type="SUPFAM" id="SSF52540">
    <property type="entry name" value="P-loop containing nucleoside triphosphate hydrolases"/>
    <property type="match status" value="1"/>
</dbReference>
<comment type="caution">
    <text evidence="7">The sequence shown here is derived from an EMBL/GenBank/DDBJ whole genome shotgun (WGS) entry which is preliminary data.</text>
</comment>
<evidence type="ECO:0000259" key="6">
    <source>
        <dbReference type="PROSITE" id="PS50893"/>
    </source>
</evidence>
<dbReference type="EMBL" id="JBBMFV010000004">
    <property type="protein sequence ID" value="MEO3943350.1"/>
    <property type="molecule type" value="Genomic_DNA"/>
</dbReference>
<dbReference type="InterPro" id="IPR050319">
    <property type="entry name" value="ABC_transp_ATP-bind"/>
</dbReference>
<evidence type="ECO:0000256" key="4">
    <source>
        <dbReference type="ARBA" id="ARBA00022840"/>
    </source>
</evidence>
<keyword evidence="4 7" id="KW-0067">ATP-binding</keyword>
<dbReference type="InterPro" id="IPR003439">
    <property type="entry name" value="ABC_transporter-like_ATP-bd"/>
</dbReference>
<feature type="domain" description="ABC transporter" evidence="6">
    <location>
        <begin position="5"/>
        <end position="248"/>
    </location>
</feature>
<feature type="compositionally biased region" description="Polar residues" evidence="5">
    <location>
        <begin position="263"/>
        <end position="274"/>
    </location>
</feature>
<dbReference type="PANTHER" id="PTHR43776:SF7">
    <property type="entry name" value="D,D-DIPEPTIDE TRANSPORT ATP-BINDING PROTEIN DDPF-RELATED"/>
    <property type="match status" value="1"/>
</dbReference>
<dbReference type="InterPro" id="IPR027417">
    <property type="entry name" value="P-loop_NTPase"/>
</dbReference>
<evidence type="ECO:0000256" key="3">
    <source>
        <dbReference type="ARBA" id="ARBA00022741"/>
    </source>
</evidence>
<dbReference type="Proteomes" id="UP001448614">
    <property type="component" value="Unassembled WGS sequence"/>
</dbReference>
<proteinExistence type="inferred from homology"/>
<sequence>MTNVLSLEKIVKTFPHHKRVFTAVDDVSLSIEEGTVYGLVGESGSGKSTLARCAMQLVRPTSGRTIFEGDDLGKLAPRALRNVRARMGMVLQNPVASLNPRMTIGASVAEPLRAHTTLRGQALQSKIEDLLDEVGLGAGHAHRLPHQLSGGQCQRVGIARALATSPRLLILDEPTSALDVSVQAQILNLLQDLQQQKGLTYLLISHDLDVVRYLSDEVAVMKSGKIVESGAAERIFTDPQHDYTRTLLEAAPGHKASPGVGSHTHSTPNTQGSN</sequence>
<evidence type="ECO:0000256" key="5">
    <source>
        <dbReference type="SAM" id="MobiDB-lite"/>
    </source>
</evidence>
<name>A0ABV0GXZ5_PAENI</name>
<feature type="region of interest" description="Disordered" evidence="5">
    <location>
        <begin position="252"/>
        <end position="274"/>
    </location>
</feature>
<evidence type="ECO:0000313" key="8">
    <source>
        <dbReference type="Proteomes" id="UP001448614"/>
    </source>
</evidence>
<dbReference type="RefSeq" id="WP_347783479.1">
    <property type="nucleotide sequence ID" value="NZ_JBBMFV010000004.1"/>
</dbReference>
<keyword evidence="2" id="KW-0813">Transport</keyword>